<dbReference type="InterPro" id="IPR050415">
    <property type="entry name" value="MRET"/>
</dbReference>
<comment type="cofactor">
    <cofactor evidence="1">
        <name>FAD</name>
        <dbReference type="ChEBI" id="CHEBI:57692"/>
    </cofactor>
</comment>
<dbReference type="PANTHER" id="PTHR47354:SF8">
    <property type="entry name" value="1,2-PHENYLACETYL-COA EPOXIDASE, SUBUNIT E"/>
    <property type="match status" value="1"/>
</dbReference>
<dbReference type="InterPro" id="IPR001433">
    <property type="entry name" value="OxRdtase_FAD/NAD-bd"/>
</dbReference>
<keyword evidence="4" id="KW-0479">Metal-binding</keyword>
<evidence type="ECO:0000256" key="5">
    <source>
        <dbReference type="ARBA" id="ARBA00022827"/>
    </source>
</evidence>
<dbReference type="CDD" id="cd00207">
    <property type="entry name" value="fer2"/>
    <property type="match status" value="1"/>
</dbReference>
<dbReference type="InterPro" id="IPR001709">
    <property type="entry name" value="Flavoprot_Pyr_Nucl_cyt_Rdtase"/>
</dbReference>
<name>A0A5Q3Q968_9PSEU</name>
<evidence type="ECO:0000256" key="1">
    <source>
        <dbReference type="ARBA" id="ARBA00001974"/>
    </source>
</evidence>
<dbReference type="Gene3D" id="2.40.30.10">
    <property type="entry name" value="Translation factors"/>
    <property type="match status" value="1"/>
</dbReference>
<dbReference type="GO" id="GO:0051537">
    <property type="term" value="F:2 iron, 2 sulfur cluster binding"/>
    <property type="evidence" value="ECO:0007669"/>
    <property type="project" value="UniProtKB-KW"/>
</dbReference>
<feature type="domain" description="FAD-binding FR-type" evidence="10">
    <location>
        <begin position="9"/>
        <end position="115"/>
    </location>
</feature>
<keyword evidence="12" id="KW-1185">Reference proteome</keyword>
<evidence type="ECO:0000256" key="2">
    <source>
        <dbReference type="ARBA" id="ARBA00022630"/>
    </source>
</evidence>
<proteinExistence type="predicted"/>
<keyword evidence="6" id="KW-0560">Oxidoreductase</keyword>
<dbReference type="GO" id="GO:0016491">
    <property type="term" value="F:oxidoreductase activity"/>
    <property type="evidence" value="ECO:0007669"/>
    <property type="project" value="UniProtKB-KW"/>
</dbReference>
<evidence type="ECO:0000256" key="4">
    <source>
        <dbReference type="ARBA" id="ARBA00022723"/>
    </source>
</evidence>
<dbReference type="PANTHER" id="PTHR47354">
    <property type="entry name" value="NADH OXIDOREDUCTASE HCR"/>
    <property type="match status" value="1"/>
</dbReference>
<evidence type="ECO:0000256" key="8">
    <source>
        <dbReference type="ARBA" id="ARBA00023014"/>
    </source>
</evidence>
<dbReference type="InterPro" id="IPR001041">
    <property type="entry name" value="2Fe-2S_ferredoxin-type"/>
</dbReference>
<dbReference type="SUPFAM" id="SSF54292">
    <property type="entry name" value="2Fe-2S ferredoxin-like"/>
    <property type="match status" value="1"/>
</dbReference>
<sequence>MSEPQLPDTGARTLEVTRVVVETHDAVSLVFAVPHDDPDRFRYRPGQFLTLRVPSEHTGSVARCYSLSSSPHHDTELKVTVKRVTDGYGSNWLCDNIVPGSTVEVLPPAGVFTPHSWDEDLLLVAGGSGITPVVSILKSALAEGTGRIVVVYANRDEKSVIFAEELRRWTEQYPDRVTVVHWLESVQGLPSETTLRTLFAPYRQFHAFVCGPEAFMDASSAALKSLGLPRERRQVERFLSLEQNPFDHDAADEAATDSPDAGEATVHVDLDGEQRQLAWPRNKRLLDLLLEQGMDAPFSCRQGACSACACRVDKGDVTMVTNAILEQEDLDEGIVLACQSLPVTDEVHVSYE</sequence>
<dbReference type="GO" id="GO:0046872">
    <property type="term" value="F:metal ion binding"/>
    <property type="evidence" value="ECO:0007669"/>
    <property type="project" value="UniProtKB-KW"/>
</dbReference>
<dbReference type="PROSITE" id="PS51384">
    <property type="entry name" value="FAD_FR"/>
    <property type="match status" value="1"/>
</dbReference>
<reference evidence="12" key="1">
    <citation type="submission" date="2019-11" db="EMBL/GenBank/DDBJ databases">
        <title>The complete genome sequence of Saccharopolyspora sp. E2A.</title>
        <authorList>
            <person name="Zhang G."/>
        </authorList>
    </citation>
    <scope>NUCLEOTIDE SEQUENCE [LARGE SCALE GENOMIC DNA]</scope>
    <source>
        <strain evidence="12">E2A</strain>
    </source>
</reference>
<dbReference type="PROSITE" id="PS51085">
    <property type="entry name" value="2FE2S_FER_2"/>
    <property type="match status" value="1"/>
</dbReference>
<dbReference type="PRINTS" id="PR00410">
    <property type="entry name" value="PHEHYDRXLASE"/>
</dbReference>
<dbReference type="InterPro" id="IPR006058">
    <property type="entry name" value="2Fe2S_fd_BS"/>
</dbReference>
<feature type="domain" description="2Fe-2S ferredoxin-type" evidence="9">
    <location>
        <begin position="264"/>
        <end position="352"/>
    </location>
</feature>
<dbReference type="Gene3D" id="3.40.50.80">
    <property type="entry name" value="Nucleotide-binding domain of ferredoxin-NADP reductase (FNR) module"/>
    <property type="match status" value="1"/>
</dbReference>
<dbReference type="PRINTS" id="PR00371">
    <property type="entry name" value="FPNCR"/>
</dbReference>
<dbReference type="InterPro" id="IPR017927">
    <property type="entry name" value="FAD-bd_FR_type"/>
</dbReference>
<dbReference type="SUPFAM" id="SSF52343">
    <property type="entry name" value="Ferredoxin reductase-like, C-terminal NADP-linked domain"/>
    <property type="match status" value="1"/>
</dbReference>
<dbReference type="SUPFAM" id="SSF63380">
    <property type="entry name" value="Riboflavin synthase domain-like"/>
    <property type="match status" value="1"/>
</dbReference>
<gene>
    <name evidence="11" type="ORF">GIY23_13380</name>
</gene>
<evidence type="ECO:0000256" key="7">
    <source>
        <dbReference type="ARBA" id="ARBA00023004"/>
    </source>
</evidence>
<dbReference type="InterPro" id="IPR017938">
    <property type="entry name" value="Riboflavin_synthase-like_b-brl"/>
</dbReference>
<dbReference type="RefSeq" id="WP_154076964.1">
    <property type="nucleotide sequence ID" value="NZ_CP045929.1"/>
</dbReference>
<accession>A0A5Q3Q968</accession>
<dbReference type="PROSITE" id="PS00197">
    <property type="entry name" value="2FE2S_FER_1"/>
    <property type="match status" value="1"/>
</dbReference>
<dbReference type="EMBL" id="CP045929">
    <property type="protein sequence ID" value="QGK70380.1"/>
    <property type="molecule type" value="Genomic_DNA"/>
</dbReference>
<dbReference type="Gene3D" id="3.10.20.30">
    <property type="match status" value="1"/>
</dbReference>
<keyword evidence="7" id="KW-0408">Iron</keyword>
<evidence type="ECO:0000259" key="9">
    <source>
        <dbReference type="PROSITE" id="PS51085"/>
    </source>
</evidence>
<dbReference type="InterPro" id="IPR039261">
    <property type="entry name" value="FNR_nucleotide-bd"/>
</dbReference>
<evidence type="ECO:0000256" key="6">
    <source>
        <dbReference type="ARBA" id="ARBA00023002"/>
    </source>
</evidence>
<organism evidence="11 12">
    <name type="scientific">Allosaccharopolyspora coralli</name>
    <dbReference type="NCBI Taxonomy" id="2665642"/>
    <lineage>
        <taxon>Bacteria</taxon>
        <taxon>Bacillati</taxon>
        <taxon>Actinomycetota</taxon>
        <taxon>Actinomycetes</taxon>
        <taxon>Pseudonocardiales</taxon>
        <taxon>Pseudonocardiaceae</taxon>
        <taxon>Allosaccharopolyspora</taxon>
    </lineage>
</organism>
<keyword evidence="8" id="KW-0411">Iron-sulfur</keyword>
<dbReference type="Pfam" id="PF00175">
    <property type="entry name" value="NAD_binding_1"/>
    <property type="match status" value="1"/>
</dbReference>
<dbReference type="AlphaFoldDB" id="A0A5Q3Q968"/>
<evidence type="ECO:0000256" key="3">
    <source>
        <dbReference type="ARBA" id="ARBA00022714"/>
    </source>
</evidence>
<dbReference type="Proteomes" id="UP000371041">
    <property type="component" value="Chromosome"/>
</dbReference>
<dbReference type="InterPro" id="IPR036010">
    <property type="entry name" value="2Fe-2S_ferredoxin-like_sf"/>
</dbReference>
<evidence type="ECO:0000259" key="10">
    <source>
        <dbReference type="PROSITE" id="PS51384"/>
    </source>
</evidence>
<dbReference type="Pfam" id="PF00970">
    <property type="entry name" value="FAD_binding_6"/>
    <property type="match status" value="1"/>
</dbReference>
<dbReference type="Pfam" id="PF00111">
    <property type="entry name" value="Fer2"/>
    <property type="match status" value="1"/>
</dbReference>
<dbReference type="InterPro" id="IPR008333">
    <property type="entry name" value="Cbr1-like_FAD-bd_dom"/>
</dbReference>
<evidence type="ECO:0000313" key="12">
    <source>
        <dbReference type="Proteomes" id="UP000371041"/>
    </source>
</evidence>
<evidence type="ECO:0000313" key="11">
    <source>
        <dbReference type="EMBL" id="QGK70380.1"/>
    </source>
</evidence>
<protein>
    <submittedName>
        <fullName evidence="11">2Fe-2S iron-sulfur cluster binding domain-containing protein</fullName>
    </submittedName>
</protein>
<keyword evidence="2" id="KW-0285">Flavoprotein</keyword>
<keyword evidence="3" id="KW-0001">2Fe-2S</keyword>
<dbReference type="CDD" id="cd06214">
    <property type="entry name" value="PA_degradation_oxidoreductase_like"/>
    <property type="match status" value="1"/>
</dbReference>
<dbReference type="GO" id="GO:0050660">
    <property type="term" value="F:flavin adenine dinucleotide binding"/>
    <property type="evidence" value="ECO:0007669"/>
    <property type="project" value="TreeGrafter"/>
</dbReference>
<dbReference type="KEGG" id="sace:GIY23_13380"/>
<dbReference type="InterPro" id="IPR012675">
    <property type="entry name" value="Beta-grasp_dom_sf"/>
</dbReference>
<keyword evidence="5" id="KW-0274">FAD</keyword>